<accession>A0A177NMV9</accession>
<evidence type="ECO:0000313" key="1">
    <source>
        <dbReference type="EMBL" id="OAI19162.1"/>
    </source>
</evidence>
<reference evidence="2" key="1">
    <citation type="submission" date="2016-03" db="EMBL/GenBank/DDBJ databases">
        <authorList>
            <person name="Heylen K."/>
            <person name="De Vos P."/>
            <person name="Vekeman B."/>
        </authorList>
    </citation>
    <scope>NUCLEOTIDE SEQUENCE [LARGE SCALE GENOMIC DNA]</scope>
    <source>
        <strain evidence="2">R-45383</strain>
    </source>
</reference>
<dbReference type="STRING" id="702114.A1355_04780"/>
<organism evidence="1 2">
    <name type="scientific">Methylomonas koyamae</name>
    <dbReference type="NCBI Taxonomy" id="702114"/>
    <lineage>
        <taxon>Bacteria</taxon>
        <taxon>Pseudomonadati</taxon>
        <taxon>Pseudomonadota</taxon>
        <taxon>Gammaproteobacteria</taxon>
        <taxon>Methylococcales</taxon>
        <taxon>Methylococcaceae</taxon>
        <taxon>Methylomonas</taxon>
    </lineage>
</organism>
<gene>
    <name evidence="1" type="ORF">A1355_04780</name>
</gene>
<name>A0A177NMV9_9GAMM</name>
<dbReference type="AlphaFoldDB" id="A0A177NMV9"/>
<dbReference type="PROSITE" id="PS51257">
    <property type="entry name" value="PROKAR_LIPOPROTEIN"/>
    <property type="match status" value="1"/>
</dbReference>
<dbReference type="OrthoDB" id="10004360at2"/>
<dbReference type="Proteomes" id="UP000077628">
    <property type="component" value="Unassembled WGS sequence"/>
</dbReference>
<protein>
    <recommendedName>
        <fullName evidence="3">Lipoprotein</fullName>
    </recommendedName>
</protein>
<evidence type="ECO:0000313" key="2">
    <source>
        <dbReference type="Proteomes" id="UP000077628"/>
    </source>
</evidence>
<proteinExistence type="predicted"/>
<dbReference type="RefSeq" id="WP_064028182.1">
    <property type="nucleotide sequence ID" value="NZ_LUUK01000161.1"/>
</dbReference>
<keyword evidence="2" id="KW-1185">Reference proteome</keyword>
<comment type="caution">
    <text evidence="1">The sequence shown here is derived from an EMBL/GenBank/DDBJ whole genome shotgun (WGS) entry which is preliminary data.</text>
</comment>
<evidence type="ECO:0008006" key="3">
    <source>
        <dbReference type="Google" id="ProtNLM"/>
    </source>
</evidence>
<sequence>MHLIKFALICFIAVALGGCFGLVPGSREYQPLLQWEAGFYQQARRDVFPKQVREQPTPFRDALVAWAGVITAIEYKGDGASKAVRITARHHYFDWIEDAGAQRERFFLSPRGEGKFAVFWGVGNLSDQKFIDQFSVGDMLVAYGSPSFIEQDFIGLNPTKNIRGIKPNWFRMDILDYGRPGEPVKTLKKVPF</sequence>
<dbReference type="EMBL" id="LUUK01000161">
    <property type="protein sequence ID" value="OAI19162.1"/>
    <property type="molecule type" value="Genomic_DNA"/>
</dbReference>